<proteinExistence type="inferred from homology"/>
<evidence type="ECO:0000256" key="1">
    <source>
        <dbReference type="ARBA" id="ARBA00007074"/>
    </source>
</evidence>
<dbReference type="Pfam" id="PF00877">
    <property type="entry name" value="NLPC_P60"/>
    <property type="match status" value="1"/>
</dbReference>
<organism evidence="8 9">
    <name type="scientific">Streptomyces cuspidosporus</name>
    <dbReference type="NCBI Taxonomy" id="66882"/>
    <lineage>
        <taxon>Bacteria</taxon>
        <taxon>Bacillati</taxon>
        <taxon>Actinomycetota</taxon>
        <taxon>Actinomycetes</taxon>
        <taxon>Kitasatosporales</taxon>
        <taxon>Streptomycetaceae</taxon>
        <taxon>Streptomyces</taxon>
    </lineage>
</organism>
<reference evidence="8 9" key="1">
    <citation type="journal article" date="2019" name="Int. J. Syst. Evol. Microbiol.">
        <title>The Global Catalogue of Microorganisms (GCM) 10K type strain sequencing project: providing services to taxonomists for standard genome sequencing and annotation.</title>
        <authorList>
            <consortium name="The Broad Institute Genomics Platform"/>
            <consortium name="The Broad Institute Genome Sequencing Center for Infectious Disease"/>
            <person name="Wu L."/>
            <person name="Ma J."/>
        </authorList>
    </citation>
    <scope>NUCLEOTIDE SEQUENCE [LARGE SCALE GENOMIC DNA]</scope>
    <source>
        <strain evidence="8 9">JCM 4316</strain>
    </source>
</reference>
<dbReference type="PANTHER" id="PTHR47359">
    <property type="entry name" value="PEPTIDOGLYCAN DL-ENDOPEPTIDASE CWLO"/>
    <property type="match status" value="1"/>
</dbReference>
<dbReference type="InterPro" id="IPR038765">
    <property type="entry name" value="Papain-like_cys_pep_sf"/>
</dbReference>
<protein>
    <submittedName>
        <fullName evidence="8">C40 family peptidase</fullName>
    </submittedName>
</protein>
<keyword evidence="3" id="KW-0378">Hydrolase</keyword>
<dbReference type="SUPFAM" id="SSF54001">
    <property type="entry name" value="Cysteine proteinases"/>
    <property type="match status" value="1"/>
</dbReference>
<evidence type="ECO:0000259" key="7">
    <source>
        <dbReference type="PROSITE" id="PS51935"/>
    </source>
</evidence>
<dbReference type="RefSeq" id="WP_346177870.1">
    <property type="nucleotide sequence ID" value="NZ_BAAASD010000037.1"/>
</dbReference>
<dbReference type="Proteomes" id="UP001500253">
    <property type="component" value="Unassembled WGS sequence"/>
</dbReference>
<evidence type="ECO:0000256" key="4">
    <source>
        <dbReference type="ARBA" id="ARBA00022807"/>
    </source>
</evidence>
<gene>
    <name evidence="8" type="ORF">GCM10010246_64520</name>
</gene>
<comment type="similarity">
    <text evidence="1">Belongs to the peptidase C40 family.</text>
</comment>
<comment type="caution">
    <text evidence="8">The sequence shown here is derived from an EMBL/GenBank/DDBJ whole genome shotgun (WGS) entry which is preliminary data.</text>
</comment>
<evidence type="ECO:0000256" key="5">
    <source>
        <dbReference type="SAM" id="Coils"/>
    </source>
</evidence>
<dbReference type="PROSITE" id="PS51935">
    <property type="entry name" value="NLPC_P60"/>
    <property type="match status" value="1"/>
</dbReference>
<evidence type="ECO:0000256" key="6">
    <source>
        <dbReference type="SAM" id="MobiDB-lite"/>
    </source>
</evidence>
<keyword evidence="4" id="KW-0788">Thiol protease</keyword>
<name>A0ABN3GXS8_9ACTN</name>
<accession>A0ABN3GXS8</accession>
<evidence type="ECO:0000313" key="9">
    <source>
        <dbReference type="Proteomes" id="UP001500253"/>
    </source>
</evidence>
<keyword evidence="5" id="KW-0175">Coiled coil</keyword>
<keyword evidence="2" id="KW-0645">Protease</keyword>
<evidence type="ECO:0000313" key="8">
    <source>
        <dbReference type="EMBL" id="GAA2363887.1"/>
    </source>
</evidence>
<feature type="region of interest" description="Disordered" evidence="6">
    <location>
        <begin position="1"/>
        <end position="24"/>
    </location>
</feature>
<keyword evidence="9" id="KW-1185">Reference proteome</keyword>
<feature type="coiled-coil region" evidence="5">
    <location>
        <begin position="73"/>
        <end position="107"/>
    </location>
</feature>
<feature type="domain" description="NlpC/P60" evidence="7">
    <location>
        <begin position="248"/>
        <end position="362"/>
    </location>
</feature>
<evidence type="ECO:0000256" key="2">
    <source>
        <dbReference type="ARBA" id="ARBA00022670"/>
    </source>
</evidence>
<dbReference type="EMBL" id="BAAASD010000037">
    <property type="protein sequence ID" value="GAA2363887.1"/>
    <property type="molecule type" value="Genomic_DNA"/>
</dbReference>
<evidence type="ECO:0000256" key="3">
    <source>
        <dbReference type="ARBA" id="ARBA00022801"/>
    </source>
</evidence>
<dbReference type="InterPro" id="IPR000064">
    <property type="entry name" value="NLP_P60_dom"/>
</dbReference>
<dbReference type="PANTHER" id="PTHR47359:SF3">
    <property type="entry name" value="NLP_P60 DOMAIN-CONTAINING PROTEIN-RELATED"/>
    <property type="match status" value="1"/>
</dbReference>
<dbReference type="Gene3D" id="3.90.1720.10">
    <property type="entry name" value="endopeptidase domain like (from Nostoc punctiforme)"/>
    <property type="match status" value="1"/>
</dbReference>
<dbReference type="Gene3D" id="6.10.250.3150">
    <property type="match status" value="1"/>
</dbReference>
<dbReference type="InterPro" id="IPR051794">
    <property type="entry name" value="PG_Endopeptidase_C40"/>
</dbReference>
<sequence length="362" mass="38092">MASSRRPSQPGNPQPGPVRSGSGRAAVLGRVTALTAASAAVAQAAVLSAVPAGAEPRDPAQDPTAQGATPGAVQRLYAQAERATERYNAAEAHTEGLRRQVDRIQDRVARGQERLNRMRLALAALAGGQYRSGGVAPGLALILSEDPAHYLTKAATLERIGERQAGQLRVFQAAQRTLRQQRAEAAARLARLEHSRKAVIRHKRAVRHKLATARRLLNALSPGERAAYLHGSPAALQPSGVPDLPPSSPRAAAALEAARGAVGRPYAWGQAGPAAFDCSGLTQWAYGRAGVAIPRTSQQQASAGQQVTLGHIRPGDLVVYRSDAGHVGMYAGDGRVIHAPYPGARVRYDPVGMMPISAITRV</sequence>